<keyword evidence="3" id="KW-1185">Reference proteome</keyword>
<accession>A0A251SI54</accession>
<reference evidence="2" key="2">
    <citation type="submission" date="2017-02" db="EMBL/GenBank/DDBJ databases">
        <title>Sunflower complete genome.</title>
        <authorList>
            <person name="Langlade N."/>
            <person name="Munos S."/>
        </authorList>
    </citation>
    <scope>NUCLEOTIDE SEQUENCE [LARGE SCALE GENOMIC DNA]</scope>
    <source>
        <tissue evidence="2">Leaves</tissue>
    </source>
</reference>
<evidence type="ECO:0000313" key="2">
    <source>
        <dbReference type="EMBL" id="OTF98519.1"/>
    </source>
</evidence>
<gene>
    <name evidence="2" type="ORF">HannXRQ_Chr14g0446591</name>
    <name evidence="1" type="ORF">HanXRQr2_Chr14g0648661</name>
</gene>
<dbReference type="InParanoid" id="A0A251SI54"/>
<dbReference type="Gramene" id="mRNA:HanXRQr2_Chr14g0648661">
    <property type="protein sequence ID" value="mRNA:HanXRQr2_Chr14g0648661"/>
    <property type="gene ID" value="HanXRQr2_Chr14g0648661"/>
</dbReference>
<dbReference type="EMBL" id="MNCJ02000329">
    <property type="protein sequence ID" value="KAF5769472.1"/>
    <property type="molecule type" value="Genomic_DNA"/>
</dbReference>
<dbReference type="AlphaFoldDB" id="A0A251SI54"/>
<evidence type="ECO:0000313" key="3">
    <source>
        <dbReference type="Proteomes" id="UP000215914"/>
    </source>
</evidence>
<name>A0A251SI54_HELAN</name>
<proteinExistence type="predicted"/>
<reference evidence="1" key="3">
    <citation type="submission" date="2020-06" db="EMBL/GenBank/DDBJ databases">
        <title>Helianthus annuus Genome sequencing and assembly Release 2.</title>
        <authorList>
            <person name="Gouzy J."/>
            <person name="Langlade N."/>
            <person name="Munos S."/>
        </authorList>
    </citation>
    <scope>NUCLEOTIDE SEQUENCE</scope>
    <source>
        <tissue evidence="1">Leaves</tissue>
    </source>
</reference>
<dbReference type="Proteomes" id="UP000215914">
    <property type="component" value="Chromosome 14"/>
</dbReference>
<dbReference type="EMBL" id="CM007903">
    <property type="protein sequence ID" value="OTF98519.1"/>
    <property type="molecule type" value="Genomic_DNA"/>
</dbReference>
<evidence type="ECO:0000313" key="1">
    <source>
        <dbReference type="EMBL" id="KAF5769472.1"/>
    </source>
</evidence>
<reference evidence="1 3" key="1">
    <citation type="journal article" date="2017" name="Nature">
        <title>The sunflower genome provides insights into oil metabolism, flowering and Asterid evolution.</title>
        <authorList>
            <person name="Badouin H."/>
            <person name="Gouzy J."/>
            <person name="Grassa C.J."/>
            <person name="Murat F."/>
            <person name="Staton S.E."/>
            <person name="Cottret L."/>
            <person name="Lelandais-Briere C."/>
            <person name="Owens G.L."/>
            <person name="Carrere S."/>
            <person name="Mayjonade B."/>
            <person name="Legrand L."/>
            <person name="Gill N."/>
            <person name="Kane N.C."/>
            <person name="Bowers J.E."/>
            <person name="Hubner S."/>
            <person name="Bellec A."/>
            <person name="Berard A."/>
            <person name="Berges H."/>
            <person name="Blanchet N."/>
            <person name="Boniface M.C."/>
            <person name="Brunel D."/>
            <person name="Catrice O."/>
            <person name="Chaidir N."/>
            <person name="Claudel C."/>
            <person name="Donnadieu C."/>
            <person name="Faraut T."/>
            <person name="Fievet G."/>
            <person name="Helmstetter N."/>
            <person name="King M."/>
            <person name="Knapp S.J."/>
            <person name="Lai Z."/>
            <person name="Le Paslier M.C."/>
            <person name="Lippi Y."/>
            <person name="Lorenzon L."/>
            <person name="Mandel J.R."/>
            <person name="Marage G."/>
            <person name="Marchand G."/>
            <person name="Marquand E."/>
            <person name="Bret-Mestries E."/>
            <person name="Morien E."/>
            <person name="Nambeesan S."/>
            <person name="Nguyen T."/>
            <person name="Pegot-Espagnet P."/>
            <person name="Pouilly N."/>
            <person name="Raftis F."/>
            <person name="Sallet E."/>
            <person name="Schiex T."/>
            <person name="Thomas J."/>
            <person name="Vandecasteele C."/>
            <person name="Vares D."/>
            <person name="Vear F."/>
            <person name="Vautrin S."/>
            <person name="Crespi M."/>
            <person name="Mangin B."/>
            <person name="Burke J.M."/>
            <person name="Salse J."/>
            <person name="Munos S."/>
            <person name="Vincourt P."/>
            <person name="Rieseberg L.H."/>
            <person name="Langlade N.B."/>
        </authorList>
    </citation>
    <scope>NUCLEOTIDE SEQUENCE [LARGE SCALE GENOMIC DNA]</scope>
    <source>
        <strain evidence="3">cv. SF193</strain>
        <tissue evidence="1">Leaves</tissue>
    </source>
</reference>
<organism evidence="2 3">
    <name type="scientific">Helianthus annuus</name>
    <name type="common">Common sunflower</name>
    <dbReference type="NCBI Taxonomy" id="4232"/>
    <lineage>
        <taxon>Eukaryota</taxon>
        <taxon>Viridiplantae</taxon>
        <taxon>Streptophyta</taxon>
        <taxon>Embryophyta</taxon>
        <taxon>Tracheophyta</taxon>
        <taxon>Spermatophyta</taxon>
        <taxon>Magnoliopsida</taxon>
        <taxon>eudicotyledons</taxon>
        <taxon>Gunneridae</taxon>
        <taxon>Pentapetalae</taxon>
        <taxon>asterids</taxon>
        <taxon>campanulids</taxon>
        <taxon>Asterales</taxon>
        <taxon>Asteraceae</taxon>
        <taxon>Asteroideae</taxon>
        <taxon>Heliantheae alliance</taxon>
        <taxon>Heliantheae</taxon>
        <taxon>Helianthus</taxon>
    </lineage>
</organism>
<sequence>MIQLPRDIVKGKDRASGTPARAAKLWWSNCGNTAFRRVRWSHIEQTMPVPARLGFRLLSGHQLTSWMVDWPAHGGDWLSLVVPLAN</sequence>
<protein>
    <submittedName>
        <fullName evidence="2">Uncharacterized protein</fullName>
    </submittedName>
</protein>